<comment type="subcellular location">
    <subcellularLocation>
        <location evidence="1">Membrane</location>
        <topology evidence="1">Multi-pass membrane protein</topology>
    </subcellularLocation>
</comment>
<keyword evidence="7" id="KW-1185">Reference proteome</keyword>
<accession>A0AAR2LGI5</accession>
<feature type="transmembrane region" description="Helical" evidence="5">
    <location>
        <begin position="303"/>
        <end position="323"/>
    </location>
</feature>
<dbReference type="Pfam" id="PF07690">
    <property type="entry name" value="MFS_1"/>
    <property type="match status" value="1"/>
</dbReference>
<evidence type="ECO:0000256" key="3">
    <source>
        <dbReference type="ARBA" id="ARBA00022989"/>
    </source>
</evidence>
<protein>
    <submittedName>
        <fullName evidence="6">Solute carrier family 49 member 3</fullName>
    </submittedName>
</protein>
<dbReference type="SUPFAM" id="SSF103473">
    <property type="entry name" value="MFS general substrate transporter"/>
    <property type="match status" value="1"/>
</dbReference>
<feature type="transmembrane region" description="Helical" evidence="5">
    <location>
        <begin position="343"/>
        <end position="362"/>
    </location>
</feature>
<evidence type="ECO:0000256" key="1">
    <source>
        <dbReference type="ARBA" id="ARBA00004141"/>
    </source>
</evidence>
<evidence type="ECO:0000256" key="4">
    <source>
        <dbReference type="ARBA" id="ARBA00023136"/>
    </source>
</evidence>
<reference evidence="6" key="2">
    <citation type="submission" date="2025-08" db="UniProtKB">
        <authorList>
            <consortium name="Ensembl"/>
        </authorList>
    </citation>
    <scope>IDENTIFICATION</scope>
</reference>
<evidence type="ECO:0000313" key="7">
    <source>
        <dbReference type="Proteomes" id="UP001501920"/>
    </source>
</evidence>
<dbReference type="GO" id="GO:0016020">
    <property type="term" value="C:membrane"/>
    <property type="evidence" value="ECO:0007669"/>
    <property type="project" value="UniProtKB-SubCell"/>
</dbReference>
<feature type="transmembrane region" description="Helical" evidence="5">
    <location>
        <begin position="31"/>
        <end position="51"/>
    </location>
</feature>
<evidence type="ECO:0000256" key="5">
    <source>
        <dbReference type="SAM" id="Phobius"/>
    </source>
</evidence>
<dbReference type="Ensembl" id="ENSPNAT00000050002.1">
    <property type="protein sequence ID" value="ENSPNAP00000075723.1"/>
    <property type="gene ID" value="ENSPNAG00000027598.2"/>
</dbReference>
<dbReference type="InterPro" id="IPR011701">
    <property type="entry name" value="MFS"/>
</dbReference>
<feature type="transmembrane region" description="Helical" evidence="5">
    <location>
        <begin position="383"/>
        <end position="405"/>
    </location>
</feature>
<evidence type="ECO:0000256" key="2">
    <source>
        <dbReference type="ARBA" id="ARBA00022692"/>
    </source>
</evidence>
<keyword evidence="2 5" id="KW-0812">Transmembrane</keyword>
<feature type="transmembrane region" description="Helical" evidence="5">
    <location>
        <begin position="71"/>
        <end position="91"/>
    </location>
</feature>
<dbReference type="GO" id="GO:0022857">
    <property type="term" value="F:transmembrane transporter activity"/>
    <property type="evidence" value="ECO:0007669"/>
    <property type="project" value="InterPro"/>
</dbReference>
<dbReference type="PANTHER" id="PTHR10924">
    <property type="entry name" value="MAJOR FACILITATOR SUPERFAMILY PROTEIN-RELATED"/>
    <property type="match status" value="1"/>
</dbReference>
<reference evidence="6 7" key="1">
    <citation type="submission" date="2020-10" db="EMBL/GenBank/DDBJ databases">
        <title>Pygocentrus nattereri (red-bellied piranha) genome, fPygNat1, primary haplotype.</title>
        <authorList>
            <person name="Myers G."/>
            <person name="Meyer A."/>
            <person name="Karagic N."/>
            <person name="Pippel M."/>
            <person name="Winkler S."/>
            <person name="Tracey A."/>
            <person name="Wood J."/>
            <person name="Formenti G."/>
            <person name="Howe K."/>
            <person name="Fedrigo O."/>
            <person name="Jarvis E.D."/>
        </authorList>
    </citation>
    <scope>NUCLEOTIDE SEQUENCE [LARGE SCALE GENOMIC DNA]</scope>
</reference>
<dbReference type="Gene3D" id="1.20.1250.20">
    <property type="entry name" value="MFS general substrate transporter like domains"/>
    <property type="match status" value="2"/>
</dbReference>
<sequence length="433" mass="46425">MEDGAASSQTPAELSPALRKAGEFRVYRRRWFVLCVLCLLNCSNSVQWLTFAPVADQTAEDLQVSLDEVNWLSVVYMVVAIPISFITTWMLDTLGLRLTMILGSWLNMAGSALRVVGVLSYVPEWSMFPVVMAGQSLCALAQPLVIFSPTKLAALWFPEHQRATANMIASMSNPLGLLIANVFSPMIISNTNSLLTLLIIYATPAAVVCFLATVGIREGVPPTPPSASAETSSSEPFIQGIKLDFAGLCGALFIVFGVIGAGLLGLFVDKTKKFTEATKINMCLTSLTCSVFAVVSQMREQKALVCAVCALFGLFGFAIYPVAMELSVECSYPVGEATSAGLIFISGQIQSIIYIVLLQALTKRMAGSPISLCATGGDANLSWKVPVLVMAGLCCVGSCCFVIFFHTEYRRLHAEADAAADASAQTGSERTQR</sequence>
<feature type="transmembrane region" description="Helical" evidence="5">
    <location>
        <begin position="194"/>
        <end position="216"/>
    </location>
</feature>
<organism evidence="6 7">
    <name type="scientific">Pygocentrus nattereri</name>
    <name type="common">Red-bellied piranha</name>
    <dbReference type="NCBI Taxonomy" id="42514"/>
    <lineage>
        <taxon>Eukaryota</taxon>
        <taxon>Metazoa</taxon>
        <taxon>Chordata</taxon>
        <taxon>Craniata</taxon>
        <taxon>Vertebrata</taxon>
        <taxon>Euteleostomi</taxon>
        <taxon>Actinopterygii</taxon>
        <taxon>Neopterygii</taxon>
        <taxon>Teleostei</taxon>
        <taxon>Ostariophysi</taxon>
        <taxon>Characiformes</taxon>
        <taxon>Characoidei</taxon>
        <taxon>Pygocentrus</taxon>
    </lineage>
</organism>
<proteinExistence type="predicted"/>
<dbReference type="GeneTree" id="ENSGT01030000234625"/>
<feature type="transmembrane region" description="Helical" evidence="5">
    <location>
        <begin position="245"/>
        <end position="267"/>
    </location>
</feature>
<dbReference type="AlphaFoldDB" id="A0AAR2LGI5"/>
<name>A0AAR2LGI5_PYGNA</name>
<dbReference type="PANTHER" id="PTHR10924:SF6">
    <property type="entry name" value="SOLUTE CARRIER FAMILY 49 MEMBER A3"/>
    <property type="match status" value="1"/>
</dbReference>
<dbReference type="Proteomes" id="UP001501920">
    <property type="component" value="Chromosome 11"/>
</dbReference>
<keyword evidence="4 5" id="KW-0472">Membrane</keyword>
<keyword evidence="3 5" id="KW-1133">Transmembrane helix</keyword>
<dbReference type="InterPro" id="IPR049680">
    <property type="entry name" value="FLVCR1-2_SLC49-like"/>
</dbReference>
<reference evidence="6" key="3">
    <citation type="submission" date="2025-09" db="UniProtKB">
        <authorList>
            <consortium name="Ensembl"/>
        </authorList>
    </citation>
    <scope>IDENTIFICATION</scope>
</reference>
<evidence type="ECO:0000313" key="6">
    <source>
        <dbReference type="Ensembl" id="ENSPNAP00000075723.1"/>
    </source>
</evidence>
<dbReference type="CDD" id="cd17399">
    <property type="entry name" value="MFS_MFSD7"/>
    <property type="match status" value="1"/>
</dbReference>
<dbReference type="InterPro" id="IPR036259">
    <property type="entry name" value="MFS_trans_sf"/>
</dbReference>